<keyword evidence="15" id="KW-1185">Reference proteome</keyword>
<evidence type="ECO:0000256" key="5">
    <source>
        <dbReference type="ARBA" id="ARBA00022553"/>
    </source>
</evidence>
<dbReference type="InterPro" id="IPR011009">
    <property type="entry name" value="Kinase-like_dom_sf"/>
</dbReference>
<dbReference type="Pfam" id="PF00069">
    <property type="entry name" value="Pkinase"/>
    <property type="match status" value="1"/>
</dbReference>
<accession>A0A9P8C638</accession>
<feature type="compositionally biased region" description="Polar residues" evidence="12">
    <location>
        <begin position="630"/>
        <end position="639"/>
    </location>
</feature>
<comment type="catalytic activity">
    <reaction evidence="11">
        <text>L-seryl-[protein] + ATP = O-phospho-L-seryl-[protein] + ADP + H(+)</text>
        <dbReference type="Rhea" id="RHEA:17989"/>
        <dbReference type="Rhea" id="RHEA-COMP:9863"/>
        <dbReference type="Rhea" id="RHEA-COMP:11604"/>
        <dbReference type="ChEBI" id="CHEBI:15378"/>
        <dbReference type="ChEBI" id="CHEBI:29999"/>
        <dbReference type="ChEBI" id="CHEBI:30616"/>
        <dbReference type="ChEBI" id="CHEBI:83421"/>
        <dbReference type="ChEBI" id="CHEBI:456216"/>
        <dbReference type="EC" id="2.7.11.1"/>
    </reaction>
</comment>
<keyword evidence="9" id="KW-0067">ATP-binding</keyword>
<proteinExistence type="predicted"/>
<evidence type="ECO:0000313" key="15">
    <source>
        <dbReference type="Proteomes" id="UP000824998"/>
    </source>
</evidence>
<organism evidence="14 15">
    <name type="scientific">Amylocarpus encephaloides</name>
    <dbReference type="NCBI Taxonomy" id="45428"/>
    <lineage>
        <taxon>Eukaryota</taxon>
        <taxon>Fungi</taxon>
        <taxon>Dikarya</taxon>
        <taxon>Ascomycota</taxon>
        <taxon>Pezizomycotina</taxon>
        <taxon>Leotiomycetes</taxon>
        <taxon>Helotiales</taxon>
        <taxon>Helotiales incertae sedis</taxon>
        <taxon>Amylocarpus</taxon>
    </lineage>
</organism>
<keyword evidence="3" id="KW-0963">Cytoplasm</keyword>
<dbReference type="GO" id="GO:0005524">
    <property type="term" value="F:ATP binding"/>
    <property type="evidence" value="ECO:0007669"/>
    <property type="project" value="UniProtKB-KW"/>
</dbReference>
<evidence type="ECO:0000256" key="6">
    <source>
        <dbReference type="ARBA" id="ARBA00022679"/>
    </source>
</evidence>
<reference evidence="14" key="1">
    <citation type="journal article" date="2021" name="IMA Fungus">
        <title>Genomic characterization of three marine fungi, including Emericellopsis atlantica sp. nov. with signatures of a generalist lifestyle and marine biomass degradation.</title>
        <authorList>
            <person name="Hagestad O.C."/>
            <person name="Hou L."/>
            <person name="Andersen J.H."/>
            <person name="Hansen E.H."/>
            <person name="Altermark B."/>
            <person name="Li C."/>
            <person name="Kuhnert E."/>
            <person name="Cox R.J."/>
            <person name="Crous P.W."/>
            <person name="Spatafora J.W."/>
            <person name="Lail K."/>
            <person name="Amirebrahimi M."/>
            <person name="Lipzen A."/>
            <person name="Pangilinan J."/>
            <person name="Andreopoulos W."/>
            <person name="Hayes R.D."/>
            <person name="Ng V."/>
            <person name="Grigoriev I.V."/>
            <person name="Jackson S.A."/>
            <person name="Sutton T.D.S."/>
            <person name="Dobson A.D.W."/>
            <person name="Rama T."/>
        </authorList>
    </citation>
    <scope>NUCLEOTIDE SEQUENCE</scope>
    <source>
        <strain evidence="14">TRa018bII</strain>
    </source>
</reference>
<dbReference type="PANTHER" id="PTHR22967:SF57">
    <property type="entry name" value="AUXILIN, ISOFORM A-RELATED"/>
    <property type="match status" value="1"/>
</dbReference>
<dbReference type="AlphaFoldDB" id="A0A9P8C638"/>
<dbReference type="EC" id="2.7.11.1" evidence="2"/>
<evidence type="ECO:0000313" key="14">
    <source>
        <dbReference type="EMBL" id="KAG9234837.1"/>
    </source>
</evidence>
<sequence>MAYNSSMSATAHRPAIFGGSGASADPAAPAGTFAPGTKIQVGSHKVVIQKYFSEGGFAHVYLVKMPKPIDGTDIAVLKRVAVPDKENLANMRTEVETMKKLKGHQPIVTYYDSHASQLQGGGYEVFLLMEFCNGGGLIDFMNTRLQNRLTEPEILKIFTDVAEGVACMHYLKPPLLHRDLKVENVLITSTGSSKRFKLCDFGSTAPPRPAATTAAECRLIEDDVQKHTTLQYRSPEMIDVYRKLPIDEKSDIWALGVLLYKLCYYTTPFEAQGQLAILNASFKFPHYPPFSDKLKKLISYMLKENPQSRPNIYQALREACLMQGVDLPIQDIYSGRTQSESRRNQQLPSPEPTVVSPPTIGAVFSPPPQQQQVIPDVVPMRRGRPTAHSPGNTPKPAPSPSPMRGTTRDPFAALDSKAPGVPVDELSSRFPSLDQFSLLHNGAKFDFESSSPTKPTHTRDISQRVTEKLADDAFAMPTQPKASGPTAPQNPSSSTVSRAQKIISNNPELRSVAAPQSVVYQPTPTRPQVSSYVSQGTMTTPTPPPTNSSPVKYTPAAAYRFPPGSDHHRSASLPRNQDSVSKSQTHYPRPEDQLLQTTTIPRGHARHPSSSRPSLEGGRPSSEQIDPVTRTKSSNSRPRPTSAYLESNMDFLRGKESSGRPSMDMRPSYSKESAILDPNCEEETNIASNVDFLKTMEDADSTKKDRRRSSGTNPKSKRSSLPSLSGTKNLLAGKFGDAFKRFESNTADPGPRTPSPLQDLERRDLTPIAGSEATDGRSDDGNALEETEGMNPEQRREIERRRLSMEEKRVANAAAEYRKRLAERGPSTAPKSIGGVSRAASIQNKVKNLLDENQFSPTKKTAEGYGHFTDGQISPQRFDHPSANPYGRPPITRKPIVQGPTPSRTLPIQSELNYAKTRSQPPISAPAAVTRTGGPRPSAPPKPTHLNSVSTGPRSNLSSSPPKPPRPLQARPDMTPQEKEDYIADFSKRFPSLSGIEMVERDISVSDGRRSGERGRDV</sequence>
<dbReference type="GO" id="GO:0005737">
    <property type="term" value="C:cytoplasm"/>
    <property type="evidence" value="ECO:0007669"/>
    <property type="project" value="UniProtKB-SubCell"/>
</dbReference>
<evidence type="ECO:0000259" key="13">
    <source>
        <dbReference type="PROSITE" id="PS50011"/>
    </source>
</evidence>
<dbReference type="PROSITE" id="PS50011">
    <property type="entry name" value="PROTEIN_KINASE_DOM"/>
    <property type="match status" value="1"/>
</dbReference>
<feature type="compositionally biased region" description="Polar residues" evidence="12">
    <location>
        <begin position="486"/>
        <end position="508"/>
    </location>
</feature>
<evidence type="ECO:0000256" key="2">
    <source>
        <dbReference type="ARBA" id="ARBA00012513"/>
    </source>
</evidence>
<gene>
    <name evidence="14" type="ORF">BJ875DRAFT_291874</name>
</gene>
<keyword evidence="7" id="KW-0547">Nucleotide-binding</keyword>
<evidence type="ECO:0000256" key="4">
    <source>
        <dbReference type="ARBA" id="ARBA00022527"/>
    </source>
</evidence>
<keyword evidence="4 14" id="KW-0723">Serine/threonine-protein kinase</keyword>
<feature type="compositionally biased region" description="Polar residues" evidence="12">
    <location>
        <begin position="573"/>
        <end position="586"/>
    </location>
</feature>
<feature type="compositionally biased region" description="Basic and acidic residues" evidence="12">
    <location>
        <begin position="694"/>
        <end position="703"/>
    </location>
</feature>
<name>A0A9P8C638_9HELO</name>
<comment type="caution">
    <text evidence="14">The sequence shown here is derived from an EMBL/GenBank/DDBJ whole genome shotgun (WGS) entry which is preliminary data.</text>
</comment>
<feature type="domain" description="Protein kinase" evidence="13">
    <location>
        <begin position="46"/>
        <end position="321"/>
    </location>
</feature>
<feature type="region of interest" description="Disordered" evidence="12">
    <location>
        <begin position="848"/>
        <end position="983"/>
    </location>
</feature>
<evidence type="ECO:0000256" key="10">
    <source>
        <dbReference type="ARBA" id="ARBA00047899"/>
    </source>
</evidence>
<feature type="compositionally biased region" description="Polar residues" evidence="12">
    <location>
        <begin position="518"/>
        <end position="538"/>
    </location>
</feature>
<dbReference type="GO" id="GO:0004674">
    <property type="term" value="F:protein serine/threonine kinase activity"/>
    <property type="evidence" value="ECO:0007669"/>
    <property type="project" value="UniProtKB-KW"/>
</dbReference>
<feature type="compositionally biased region" description="Polar residues" evidence="12">
    <location>
        <begin position="900"/>
        <end position="922"/>
    </location>
</feature>
<keyword evidence="5" id="KW-0597">Phosphoprotein</keyword>
<keyword evidence="6" id="KW-0808">Transferase</keyword>
<comment type="catalytic activity">
    <reaction evidence="10">
        <text>L-threonyl-[protein] + ATP = O-phospho-L-threonyl-[protein] + ADP + H(+)</text>
        <dbReference type="Rhea" id="RHEA:46608"/>
        <dbReference type="Rhea" id="RHEA-COMP:11060"/>
        <dbReference type="Rhea" id="RHEA-COMP:11605"/>
        <dbReference type="ChEBI" id="CHEBI:15378"/>
        <dbReference type="ChEBI" id="CHEBI:30013"/>
        <dbReference type="ChEBI" id="CHEBI:30616"/>
        <dbReference type="ChEBI" id="CHEBI:61977"/>
        <dbReference type="ChEBI" id="CHEBI:456216"/>
        <dbReference type="EC" id="2.7.11.1"/>
    </reaction>
</comment>
<dbReference type="PROSITE" id="PS00108">
    <property type="entry name" value="PROTEIN_KINASE_ST"/>
    <property type="match status" value="1"/>
</dbReference>
<dbReference type="GO" id="GO:0007015">
    <property type="term" value="P:actin filament organization"/>
    <property type="evidence" value="ECO:0007669"/>
    <property type="project" value="TreeGrafter"/>
</dbReference>
<dbReference type="Gene3D" id="1.10.510.10">
    <property type="entry name" value="Transferase(Phosphotransferase) domain 1"/>
    <property type="match status" value="1"/>
</dbReference>
<feature type="compositionally biased region" description="Polar residues" evidence="12">
    <location>
        <begin position="848"/>
        <end position="859"/>
    </location>
</feature>
<feature type="compositionally biased region" description="Basic and acidic residues" evidence="12">
    <location>
        <begin position="793"/>
        <end position="803"/>
    </location>
</feature>
<comment type="subcellular location">
    <subcellularLocation>
        <location evidence="1">Cytoplasm</location>
    </subcellularLocation>
</comment>
<evidence type="ECO:0000256" key="11">
    <source>
        <dbReference type="ARBA" id="ARBA00048679"/>
    </source>
</evidence>
<evidence type="ECO:0000256" key="12">
    <source>
        <dbReference type="SAM" id="MobiDB-lite"/>
    </source>
</evidence>
<dbReference type="SMART" id="SM00220">
    <property type="entry name" value="S_TKc"/>
    <property type="match status" value="1"/>
</dbReference>
<evidence type="ECO:0000256" key="3">
    <source>
        <dbReference type="ARBA" id="ARBA00022490"/>
    </source>
</evidence>
<dbReference type="InterPro" id="IPR008271">
    <property type="entry name" value="Ser/Thr_kinase_AS"/>
</dbReference>
<dbReference type="Proteomes" id="UP000824998">
    <property type="component" value="Unassembled WGS sequence"/>
</dbReference>
<dbReference type="FunFam" id="1.10.510.10:FF:000441">
    <property type="entry name" value="Serine/threonine protein kinase"/>
    <property type="match status" value="1"/>
</dbReference>
<evidence type="ECO:0000256" key="8">
    <source>
        <dbReference type="ARBA" id="ARBA00022777"/>
    </source>
</evidence>
<evidence type="ECO:0000256" key="1">
    <source>
        <dbReference type="ARBA" id="ARBA00004496"/>
    </source>
</evidence>
<keyword evidence="8 14" id="KW-0418">Kinase</keyword>
<evidence type="ECO:0000256" key="7">
    <source>
        <dbReference type="ARBA" id="ARBA00022741"/>
    </source>
</evidence>
<protein>
    <recommendedName>
        <fullName evidence="2">non-specific serine/threonine protein kinase</fullName>
        <ecNumber evidence="2">2.7.11.1</ecNumber>
    </recommendedName>
</protein>
<feature type="region of interest" description="Disordered" evidence="12">
    <location>
        <begin position="819"/>
        <end position="838"/>
    </location>
</feature>
<dbReference type="InterPro" id="IPR000719">
    <property type="entry name" value="Prot_kinase_dom"/>
</dbReference>
<dbReference type="PANTHER" id="PTHR22967">
    <property type="entry name" value="SERINE/THREONINE PROTEIN KINASE"/>
    <property type="match status" value="1"/>
</dbReference>
<dbReference type="EMBL" id="MU251450">
    <property type="protein sequence ID" value="KAG9234837.1"/>
    <property type="molecule type" value="Genomic_DNA"/>
</dbReference>
<feature type="region of interest" description="Disordered" evidence="12">
    <location>
        <begin position="336"/>
        <end position="420"/>
    </location>
</feature>
<dbReference type="SUPFAM" id="SSF56112">
    <property type="entry name" value="Protein kinase-like (PK-like)"/>
    <property type="match status" value="1"/>
</dbReference>
<dbReference type="OrthoDB" id="2018507at2759"/>
<feature type="region of interest" description="Disordered" evidence="12">
    <location>
        <begin position="476"/>
        <end position="803"/>
    </location>
</feature>
<dbReference type="GO" id="GO:0000147">
    <property type="term" value="P:actin cortical patch assembly"/>
    <property type="evidence" value="ECO:0007669"/>
    <property type="project" value="TreeGrafter"/>
</dbReference>
<evidence type="ECO:0000256" key="9">
    <source>
        <dbReference type="ARBA" id="ARBA00022840"/>
    </source>
</evidence>
<dbReference type="CDD" id="cd14037">
    <property type="entry name" value="STKc_NAK_like"/>
    <property type="match status" value="1"/>
</dbReference>